<dbReference type="InterPro" id="IPR012349">
    <property type="entry name" value="Split_barrel_FMN-bd"/>
</dbReference>
<dbReference type="SUPFAM" id="SSF47413">
    <property type="entry name" value="lambda repressor-like DNA-binding domains"/>
    <property type="match status" value="1"/>
</dbReference>
<feature type="region of interest" description="Disordered" evidence="1">
    <location>
        <begin position="65"/>
        <end position="99"/>
    </location>
</feature>
<dbReference type="Pfam" id="PF12900">
    <property type="entry name" value="Pyridox_ox_2"/>
    <property type="match status" value="1"/>
</dbReference>
<dbReference type="EMBL" id="BAABKB010000021">
    <property type="protein sequence ID" value="GAA5021929.1"/>
    <property type="molecule type" value="Genomic_DNA"/>
</dbReference>
<dbReference type="SMART" id="SM00530">
    <property type="entry name" value="HTH_XRE"/>
    <property type="match status" value="1"/>
</dbReference>
<feature type="compositionally biased region" description="Basic and acidic residues" evidence="1">
    <location>
        <begin position="65"/>
        <end position="81"/>
    </location>
</feature>
<dbReference type="CDD" id="cd00093">
    <property type="entry name" value="HTH_XRE"/>
    <property type="match status" value="1"/>
</dbReference>
<name>A0ABP9J699_9ACTN</name>
<feature type="region of interest" description="Disordered" evidence="1">
    <location>
        <begin position="1"/>
        <end position="38"/>
    </location>
</feature>
<keyword evidence="4" id="KW-1185">Reference proteome</keyword>
<dbReference type="InterPro" id="IPR015035">
    <property type="entry name" value="DUF1918"/>
</dbReference>
<dbReference type="InterPro" id="IPR001387">
    <property type="entry name" value="Cro/C1-type_HTH"/>
</dbReference>
<dbReference type="Proteomes" id="UP001501759">
    <property type="component" value="Unassembled WGS sequence"/>
</dbReference>
<dbReference type="SUPFAM" id="SSF50475">
    <property type="entry name" value="FMN-binding split barrel"/>
    <property type="match status" value="1"/>
</dbReference>
<feature type="compositionally biased region" description="Basic and acidic residues" evidence="1">
    <location>
        <begin position="19"/>
        <end position="33"/>
    </location>
</feature>
<protein>
    <submittedName>
        <fullName evidence="3">Pyridoxamine 5'-phosphate oxidase family protein</fullName>
    </submittedName>
</protein>
<evidence type="ECO:0000259" key="2">
    <source>
        <dbReference type="PROSITE" id="PS50943"/>
    </source>
</evidence>
<dbReference type="InterPro" id="IPR024747">
    <property type="entry name" value="Pyridox_Oxase-rel"/>
</dbReference>
<dbReference type="SUPFAM" id="SSF50118">
    <property type="entry name" value="Cell growth inhibitor/plasmid maintenance toxic component"/>
    <property type="match status" value="1"/>
</dbReference>
<dbReference type="InterPro" id="IPR010982">
    <property type="entry name" value="Lambda_DNA-bd_dom_sf"/>
</dbReference>
<dbReference type="Pfam" id="PF08940">
    <property type="entry name" value="DUF1918"/>
    <property type="match status" value="1"/>
</dbReference>
<accession>A0ABP9J699</accession>
<gene>
    <name evidence="3" type="ORF">GCM10023335_53410</name>
</gene>
<sequence>MRAHLGDQLVVESPGTGASRRDGEIVGLHHEDGTPPYDVHWSDTDEVTLVFPGPDAHIRHLDHLSEGSAERPSRPSTDEPRQQAGSGPGMPRPEAASHAGDIGRRIAAERRRQGLTQAEAARRASMAPQYLAYLEERSAAPSLAALIRLAAALGTSVDALRGGGIDLPPGQGQALLSPQLEDLSPDECRARLSTHGLGRVAVSTPDGPAVFPVNYDVVDDTIAFRTAPDSAPAAAVGTDVAFEVDHVDEAMSLGWSVLAVGPARVVTEPDEIRRLVDHAHSTPWAGGDRDMWVSIRPTRLTGRRISPAVQ</sequence>
<dbReference type="Pfam" id="PF01381">
    <property type="entry name" value="HTH_3"/>
    <property type="match status" value="1"/>
</dbReference>
<evidence type="ECO:0000313" key="4">
    <source>
        <dbReference type="Proteomes" id="UP001501759"/>
    </source>
</evidence>
<evidence type="ECO:0000313" key="3">
    <source>
        <dbReference type="EMBL" id="GAA5021929.1"/>
    </source>
</evidence>
<proteinExistence type="predicted"/>
<dbReference type="RefSeq" id="WP_345654427.1">
    <property type="nucleotide sequence ID" value="NZ_BAABKB010000021.1"/>
</dbReference>
<dbReference type="Gene3D" id="2.30.110.10">
    <property type="entry name" value="Electron Transport, Fmn-binding Protein, Chain A"/>
    <property type="match status" value="1"/>
</dbReference>
<dbReference type="Gene3D" id="2.30.30.440">
    <property type="entry name" value="Domain of unknown function DUF1918"/>
    <property type="match status" value="1"/>
</dbReference>
<evidence type="ECO:0000256" key="1">
    <source>
        <dbReference type="SAM" id="MobiDB-lite"/>
    </source>
</evidence>
<reference evidence="4" key="1">
    <citation type="journal article" date="2019" name="Int. J. Syst. Evol. Microbiol.">
        <title>The Global Catalogue of Microorganisms (GCM) 10K type strain sequencing project: providing services to taxonomists for standard genome sequencing and annotation.</title>
        <authorList>
            <consortium name="The Broad Institute Genomics Platform"/>
            <consortium name="The Broad Institute Genome Sequencing Center for Infectious Disease"/>
            <person name="Wu L."/>
            <person name="Ma J."/>
        </authorList>
    </citation>
    <scope>NUCLEOTIDE SEQUENCE [LARGE SCALE GENOMIC DNA]</scope>
    <source>
        <strain evidence="4">JCM 18409</strain>
    </source>
</reference>
<dbReference type="Gene3D" id="1.10.260.40">
    <property type="entry name" value="lambda repressor-like DNA-binding domains"/>
    <property type="match status" value="1"/>
</dbReference>
<organism evidence="3 4">
    <name type="scientific">Streptomyces siamensis</name>
    <dbReference type="NCBI Taxonomy" id="1274986"/>
    <lineage>
        <taxon>Bacteria</taxon>
        <taxon>Bacillati</taxon>
        <taxon>Actinomycetota</taxon>
        <taxon>Actinomycetes</taxon>
        <taxon>Kitasatosporales</taxon>
        <taxon>Streptomycetaceae</taxon>
        <taxon>Streptomyces</taxon>
    </lineage>
</organism>
<dbReference type="PROSITE" id="PS50943">
    <property type="entry name" value="HTH_CROC1"/>
    <property type="match status" value="1"/>
</dbReference>
<comment type="caution">
    <text evidence="3">The sequence shown here is derived from an EMBL/GenBank/DDBJ whole genome shotgun (WGS) entry which is preliminary data.</text>
</comment>
<feature type="domain" description="HTH cro/C1-type" evidence="2">
    <location>
        <begin position="106"/>
        <end position="160"/>
    </location>
</feature>